<sequence length="568" mass="62905">MSSLATPSPSPPQSGPGPSRRPPRKSTLTQQQKNQKRQRATQEQLVVLEAEFDKCPTPNATTRERIAEQINMTERSVQIWFQNRRAKIKTLAKKSIETGGDCDAIPDSMRYYLATKAFESGKGFGRFVGDGSRFSAYGGMGGFLVPEPNQTKIKTHHFHATSLTIGSWRRAAQNTMDLVVFYVLEKACMTYYIHNDSSGYKIEYPFSYIDNIELKTVEAHSPNPIEQKQGHLIITLNRPPNFLMDSNSDHQGFLKVPDFTEHQQASQIFVHHLTGDASKLTNQLAKLISSDAFIHRHSHATASVAVHSQIPMQMPMPLYAPIPQPDPSSPHIARPASSNAMYQQEVAPAHQFHQRHRRTRSRSVPIAIDFAQLQQNMPSFNFQSHHSNDHLYAPAPQHTHHLVNAPLDSPLRIDTSANFLDYRPGSAAYPVSATTASPSDYASPSLINASVQQQDGGYNSPSPYGLPFLSPMADPSAMVTQSMSPMSMGPDPIIASGSPPLAHLDTDGAVKPEMFTVYEGCVTDDINDLYSKHTLSASQDSPHLDEGEAVDMHQMLHFIKPENVTGVY</sequence>
<dbReference type="SUPFAM" id="SSF46689">
    <property type="entry name" value="Homeodomain-like"/>
    <property type="match status" value="1"/>
</dbReference>
<gene>
    <name evidence="9" type="ORF">EX30DRAFT_52122</name>
</gene>
<dbReference type="OrthoDB" id="6159439at2759"/>
<dbReference type="CDD" id="cd00086">
    <property type="entry name" value="homeodomain"/>
    <property type="match status" value="1"/>
</dbReference>
<dbReference type="PROSITE" id="PS00027">
    <property type="entry name" value="HOMEOBOX_1"/>
    <property type="match status" value="1"/>
</dbReference>
<dbReference type="Pfam" id="PF24818">
    <property type="entry name" value="PH_TRF2_HOY1"/>
    <property type="match status" value="1"/>
</dbReference>
<dbReference type="Proteomes" id="UP000298138">
    <property type="component" value="Unassembled WGS sequence"/>
</dbReference>
<dbReference type="Gene3D" id="1.10.10.60">
    <property type="entry name" value="Homeodomain-like"/>
    <property type="match status" value="1"/>
</dbReference>
<feature type="domain" description="Homeobox" evidence="8">
    <location>
        <begin position="31"/>
        <end position="91"/>
    </location>
</feature>
<evidence type="ECO:0000313" key="10">
    <source>
        <dbReference type="Proteomes" id="UP000298138"/>
    </source>
</evidence>
<dbReference type="GO" id="GO:0000978">
    <property type="term" value="F:RNA polymerase II cis-regulatory region sequence-specific DNA binding"/>
    <property type="evidence" value="ECO:0007669"/>
    <property type="project" value="TreeGrafter"/>
</dbReference>
<evidence type="ECO:0000256" key="4">
    <source>
        <dbReference type="ARBA" id="ARBA00023242"/>
    </source>
</evidence>
<evidence type="ECO:0000256" key="5">
    <source>
        <dbReference type="PROSITE-ProRule" id="PRU00108"/>
    </source>
</evidence>
<keyword evidence="4 5" id="KW-0539">Nucleus</keyword>
<dbReference type="InParanoid" id="A0A4S2MVA0"/>
<organism evidence="9 10">
    <name type="scientific">Ascodesmis nigricans</name>
    <dbReference type="NCBI Taxonomy" id="341454"/>
    <lineage>
        <taxon>Eukaryota</taxon>
        <taxon>Fungi</taxon>
        <taxon>Dikarya</taxon>
        <taxon>Ascomycota</taxon>
        <taxon>Pezizomycotina</taxon>
        <taxon>Pezizomycetes</taxon>
        <taxon>Pezizales</taxon>
        <taxon>Ascodesmidaceae</taxon>
        <taxon>Ascodesmis</taxon>
    </lineage>
</organism>
<dbReference type="GO" id="GO:0030154">
    <property type="term" value="P:cell differentiation"/>
    <property type="evidence" value="ECO:0007669"/>
    <property type="project" value="TreeGrafter"/>
</dbReference>
<dbReference type="STRING" id="341454.A0A4S2MVA0"/>
<dbReference type="SMART" id="SM00389">
    <property type="entry name" value="HOX"/>
    <property type="match status" value="1"/>
</dbReference>
<dbReference type="InterPro" id="IPR051000">
    <property type="entry name" value="Homeobox_DNA-bind_prot"/>
</dbReference>
<dbReference type="AlphaFoldDB" id="A0A4S2MVA0"/>
<reference evidence="9 10" key="1">
    <citation type="submission" date="2019-04" db="EMBL/GenBank/DDBJ databases">
        <title>Comparative genomics and transcriptomics to analyze fruiting body development in filamentous ascomycetes.</title>
        <authorList>
            <consortium name="DOE Joint Genome Institute"/>
            <person name="Lutkenhaus R."/>
            <person name="Traeger S."/>
            <person name="Breuer J."/>
            <person name="Kuo A."/>
            <person name="Lipzen A."/>
            <person name="Pangilinan J."/>
            <person name="Dilworth D."/>
            <person name="Sandor L."/>
            <person name="Poggeler S."/>
            <person name="Barry K."/>
            <person name="Grigoriev I.V."/>
            <person name="Nowrousian M."/>
        </authorList>
    </citation>
    <scope>NUCLEOTIDE SEQUENCE [LARGE SCALE GENOMIC DNA]</scope>
    <source>
        <strain evidence="9 10">CBS 389.68</strain>
    </source>
</reference>
<evidence type="ECO:0000256" key="6">
    <source>
        <dbReference type="RuleBase" id="RU000682"/>
    </source>
</evidence>
<keyword evidence="10" id="KW-1185">Reference proteome</keyword>
<dbReference type="PANTHER" id="PTHR24324:SF5">
    <property type="entry name" value="HEMATOPOIETICALLY-EXPRESSED HOMEOBOX PROTEIN HHEX"/>
    <property type="match status" value="1"/>
</dbReference>
<feature type="DNA-binding region" description="Homeobox" evidence="5">
    <location>
        <begin position="33"/>
        <end position="92"/>
    </location>
</feature>
<keyword evidence="2 5" id="KW-0238">DNA-binding</keyword>
<feature type="region of interest" description="Disordered" evidence="7">
    <location>
        <begin position="1"/>
        <end position="41"/>
    </location>
</feature>
<protein>
    <recommendedName>
        <fullName evidence="8">Homeobox domain-containing protein</fullName>
    </recommendedName>
</protein>
<evidence type="ECO:0000256" key="2">
    <source>
        <dbReference type="ARBA" id="ARBA00023125"/>
    </source>
</evidence>
<dbReference type="InterPro" id="IPR009057">
    <property type="entry name" value="Homeodomain-like_sf"/>
</dbReference>
<dbReference type="GO" id="GO:0000981">
    <property type="term" value="F:DNA-binding transcription factor activity, RNA polymerase II-specific"/>
    <property type="evidence" value="ECO:0007669"/>
    <property type="project" value="InterPro"/>
</dbReference>
<evidence type="ECO:0000256" key="3">
    <source>
        <dbReference type="ARBA" id="ARBA00023155"/>
    </source>
</evidence>
<evidence type="ECO:0000256" key="7">
    <source>
        <dbReference type="SAM" id="MobiDB-lite"/>
    </source>
</evidence>
<dbReference type="PROSITE" id="PS50071">
    <property type="entry name" value="HOMEOBOX_2"/>
    <property type="match status" value="1"/>
</dbReference>
<dbReference type="PANTHER" id="PTHR24324">
    <property type="entry name" value="HOMEOBOX PROTEIN HHEX"/>
    <property type="match status" value="1"/>
</dbReference>
<evidence type="ECO:0000259" key="8">
    <source>
        <dbReference type="PROSITE" id="PS50071"/>
    </source>
</evidence>
<keyword evidence="3 5" id="KW-0371">Homeobox</keyword>
<proteinExistence type="predicted"/>
<comment type="subcellular location">
    <subcellularLocation>
        <location evidence="1 5 6">Nucleus</location>
    </subcellularLocation>
</comment>
<dbReference type="Pfam" id="PF00046">
    <property type="entry name" value="Homeodomain"/>
    <property type="match status" value="1"/>
</dbReference>
<dbReference type="InterPro" id="IPR001356">
    <property type="entry name" value="HD"/>
</dbReference>
<accession>A0A4S2MVA0</accession>
<dbReference type="EMBL" id="ML220124">
    <property type="protein sequence ID" value="TGZ80491.1"/>
    <property type="molecule type" value="Genomic_DNA"/>
</dbReference>
<evidence type="ECO:0000313" key="9">
    <source>
        <dbReference type="EMBL" id="TGZ80491.1"/>
    </source>
</evidence>
<name>A0A4S2MVA0_9PEZI</name>
<dbReference type="GO" id="GO:0005634">
    <property type="term" value="C:nucleus"/>
    <property type="evidence" value="ECO:0007669"/>
    <property type="project" value="UniProtKB-SubCell"/>
</dbReference>
<dbReference type="InterPro" id="IPR057939">
    <property type="entry name" value="TRF2_HOY1_PH"/>
</dbReference>
<evidence type="ECO:0000256" key="1">
    <source>
        <dbReference type="ARBA" id="ARBA00004123"/>
    </source>
</evidence>
<dbReference type="InterPro" id="IPR017970">
    <property type="entry name" value="Homeobox_CS"/>
</dbReference>